<keyword evidence="2" id="KW-1185">Reference proteome</keyword>
<dbReference type="AlphaFoldDB" id="X6N263"/>
<dbReference type="EMBL" id="ASPP01012694">
    <property type="protein sequence ID" value="ETO20355.1"/>
    <property type="molecule type" value="Genomic_DNA"/>
</dbReference>
<dbReference type="Gene3D" id="2.60.120.920">
    <property type="match status" value="1"/>
</dbReference>
<reference evidence="1 2" key="1">
    <citation type="journal article" date="2013" name="Curr. Biol.">
        <title>The Genome of the Foraminiferan Reticulomyxa filosa.</title>
        <authorList>
            <person name="Glockner G."/>
            <person name="Hulsmann N."/>
            <person name="Schleicher M."/>
            <person name="Noegel A.A."/>
            <person name="Eichinger L."/>
            <person name="Gallinger C."/>
            <person name="Pawlowski J."/>
            <person name="Sierra R."/>
            <person name="Euteneuer U."/>
            <person name="Pillet L."/>
            <person name="Moustafa A."/>
            <person name="Platzer M."/>
            <person name="Groth M."/>
            <person name="Szafranski K."/>
            <person name="Schliwa M."/>
        </authorList>
    </citation>
    <scope>NUCLEOTIDE SEQUENCE [LARGE SCALE GENOMIC DNA]</scope>
</reference>
<dbReference type="InterPro" id="IPR043136">
    <property type="entry name" value="B30.2/SPRY_sf"/>
</dbReference>
<name>X6N263_RETFI</name>
<gene>
    <name evidence="1" type="ORF">RFI_16862</name>
</gene>
<comment type="caution">
    <text evidence="1">The sequence shown here is derived from an EMBL/GenBank/DDBJ whole genome shotgun (WGS) entry which is preliminary data.</text>
</comment>
<sequence length="323" mass="37546">MFVDIISFFCEQKKDFKHLKTIIDIPFEDMCWKGVWQLKTKYIKMTGKNVLASNVVNDMIIRHWFMRPYRKNVPSVLIEMITKFVAFYHLFPSSSDLQSLYENDLSTLIRTDAHRLERTKHKKGTSITVPLMGKIYWSNSQESSASQKGVNATDEWMSQEHLYIPATCIYIRIEELETPGDIWFGLINSNFYKDEKLNKDKIWNNFRLELGNENSYAIFGLYGSTRHNWRTDFDYYSKGTLVSPGSLAFSDQSVINAGDCVGIKVALDPFTKKCSLSFQINDIDLGEAFCDVQNGPWHFAVMLKCSTKLEIVKTEQFFCRKRQ</sequence>
<proteinExistence type="predicted"/>
<accession>X6N263</accession>
<dbReference type="Proteomes" id="UP000023152">
    <property type="component" value="Unassembled WGS sequence"/>
</dbReference>
<evidence type="ECO:0000313" key="1">
    <source>
        <dbReference type="EMBL" id="ETO20355.1"/>
    </source>
</evidence>
<protein>
    <recommendedName>
        <fullName evidence="3">SPRY domain-containing protein</fullName>
    </recommendedName>
</protein>
<evidence type="ECO:0008006" key="3">
    <source>
        <dbReference type="Google" id="ProtNLM"/>
    </source>
</evidence>
<organism evidence="1 2">
    <name type="scientific">Reticulomyxa filosa</name>
    <dbReference type="NCBI Taxonomy" id="46433"/>
    <lineage>
        <taxon>Eukaryota</taxon>
        <taxon>Sar</taxon>
        <taxon>Rhizaria</taxon>
        <taxon>Retaria</taxon>
        <taxon>Foraminifera</taxon>
        <taxon>Monothalamids</taxon>
        <taxon>Reticulomyxidae</taxon>
        <taxon>Reticulomyxa</taxon>
    </lineage>
</organism>
<evidence type="ECO:0000313" key="2">
    <source>
        <dbReference type="Proteomes" id="UP000023152"/>
    </source>
</evidence>